<dbReference type="Pfam" id="PF03161">
    <property type="entry name" value="LAGLIDADG_2"/>
    <property type="match status" value="1"/>
</dbReference>
<accession>A0A150IWS3</accession>
<evidence type="ECO:0000313" key="3">
    <source>
        <dbReference type="Proteomes" id="UP000075398"/>
    </source>
</evidence>
<dbReference type="Proteomes" id="UP000075398">
    <property type="component" value="Unassembled WGS sequence"/>
</dbReference>
<dbReference type="InterPro" id="IPR004860">
    <property type="entry name" value="LAGLIDADG_dom"/>
</dbReference>
<dbReference type="AlphaFoldDB" id="A0A150IWS3"/>
<keyword evidence="2" id="KW-0540">Nuclease</keyword>
<keyword evidence="2" id="KW-0255">Endonuclease</keyword>
<comment type="caution">
    <text evidence="2">The sequence shown here is derived from an EMBL/GenBank/DDBJ whole genome shotgun (WGS) entry which is preliminary data.</text>
</comment>
<evidence type="ECO:0000313" key="2">
    <source>
        <dbReference type="EMBL" id="KYC49338.1"/>
    </source>
</evidence>
<organism evidence="2 3">
    <name type="scientific">Candidatus Methanofastidiosum methylothiophilum</name>
    <dbReference type="NCBI Taxonomy" id="1705564"/>
    <lineage>
        <taxon>Archaea</taxon>
        <taxon>Methanobacteriati</taxon>
        <taxon>Methanobacteriota</taxon>
        <taxon>Stenosarchaea group</taxon>
        <taxon>Candidatus Methanofastidiosia</taxon>
        <taxon>Candidatus Methanofastidiosales</taxon>
        <taxon>Candidatus Methanofastidiosaceae</taxon>
        <taxon>Candidatus Methanofastidiosum</taxon>
    </lineage>
</organism>
<feature type="domain" description="Homing endonuclease LAGLIDADG" evidence="1">
    <location>
        <begin position="9"/>
        <end position="170"/>
    </location>
</feature>
<sequence length="219" mass="26342">MNTTELESYLTGLILGDGYLDKGVTKRAFAIRITTEDWAKEIYSILDKYTPFSLSYVEIPVENRKKIFQIRTKAHPYFAKRYHYFYDDYRKKRILSKALDNLTWIGWANWFMSDGYVVRVGLNTEIYNRRLQLCLDRYSEEDRIKVSKKLLDMGIETSITKKGRLNFYLRTSCKFLENIYPYVVPSLQYKLNLWYDYKPDWMTDTYYKIMQNIQSARQS</sequence>
<dbReference type="InterPro" id="IPR027434">
    <property type="entry name" value="Homing_endonucl"/>
</dbReference>
<gene>
    <name evidence="2" type="ORF">AMQ22_01670</name>
</gene>
<evidence type="ECO:0000259" key="1">
    <source>
        <dbReference type="Pfam" id="PF03161"/>
    </source>
</evidence>
<dbReference type="SUPFAM" id="SSF55608">
    <property type="entry name" value="Homing endonucleases"/>
    <property type="match status" value="1"/>
</dbReference>
<dbReference type="EMBL" id="LNGC01000099">
    <property type="protein sequence ID" value="KYC49338.1"/>
    <property type="molecule type" value="Genomic_DNA"/>
</dbReference>
<keyword evidence="2" id="KW-0378">Hydrolase</keyword>
<dbReference type="Gene3D" id="3.10.28.10">
    <property type="entry name" value="Homing endonucleases"/>
    <property type="match status" value="2"/>
</dbReference>
<name>A0A150IWS3_9EURY</name>
<reference evidence="2 3" key="1">
    <citation type="journal article" date="2016" name="ISME J.">
        <title>Chasing the elusive Euryarchaeota class WSA2: genomes reveal a uniquely fastidious methyl-reducing methanogen.</title>
        <authorList>
            <person name="Nobu M.K."/>
            <person name="Narihiro T."/>
            <person name="Kuroda K."/>
            <person name="Mei R."/>
            <person name="Liu W.T."/>
        </authorList>
    </citation>
    <scope>NUCLEOTIDE SEQUENCE [LARGE SCALE GENOMIC DNA]</scope>
    <source>
        <strain evidence="2">U1lsi0528_Bin055</strain>
    </source>
</reference>
<proteinExistence type="predicted"/>
<protein>
    <submittedName>
        <fullName evidence="2">LAGLIDADG DNA endonuclease family protein</fullName>
    </submittedName>
</protein>
<dbReference type="GO" id="GO:0004519">
    <property type="term" value="F:endonuclease activity"/>
    <property type="evidence" value="ECO:0007669"/>
    <property type="project" value="UniProtKB-KW"/>
</dbReference>